<reference evidence="3 4" key="1">
    <citation type="journal article" date="2019" name="PLoS ONE">
        <title>Comparative genome analysis indicates high evolutionary potential of pathogenicity genes in Colletotrichum tanaceti.</title>
        <authorList>
            <person name="Lelwala R.V."/>
            <person name="Korhonen P.K."/>
            <person name="Young N.D."/>
            <person name="Scott J.B."/>
            <person name="Ades P.A."/>
            <person name="Gasser R.B."/>
            <person name="Taylor P.W.J."/>
        </authorList>
    </citation>
    <scope>NUCLEOTIDE SEQUENCE [LARGE SCALE GENOMIC DNA]</scope>
    <source>
        <strain evidence="3">BRIP57314</strain>
    </source>
</reference>
<feature type="chain" id="PRO_5020348558" evidence="2">
    <location>
        <begin position="25"/>
        <end position="73"/>
    </location>
</feature>
<dbReference type="Proteomes" id="UP000310108">
    <property type="component" value="Unassembled WGS sequence"/>
</dbReference>
<keyword evidence="2" id="KW-0732">Signal</keyword>
<proteinExistence type="predicted"/>
<dbReference type="AlphaFoldDB" id="A0A4U6XGS8"/>
<sequence>STAPEPLFCALSSLLPWLRIPVLGASQSPDRAPKNPSQLRKAIDACWDDDGDDDDGDVVLRNSTSPYCRSTRG</sequence>
<feature type="region of interest" description="Disordered" evidence="1">
    <location>
        <begin position="50"/>
        <end position="73"/>
    </location>
</feature>
<evidence type="ECO:0000313" key="3">
    <source>
        <dbReference type="EMBL" id="TKW54814.1"/>
    </source>
</evidence>
<gene>
    <name evidence="3" type="ORF">CTA1_5119</name>
</gene>
<protein>
    <submittedName>
        <fullName evidence="3">Uncharacterized protein</fullName>
    </submittedName>
</protein>
<dbReference type="EMBL" id="PJEX01000121">
    <property type="protein sequence ID" value="TKW54814.1"/>
    <property type="molecule type" value="Genomic_DNA"/>
</dbReference>
<feature type="signal peptide" evidence="2">
    <location>
        <begin position="1"/>
        <end position="24"/>
    </location>
</feature>
<comment type="caution">
    <text evidence="3">The sequence shown here is derived from an EMBL/GenBank/DDBJ whole genome shotgun (WGS) entry which is preliminary data.</text>
</comment>
<feature type="non-terminal residue" evidence="3">
    <location>
        <position position="1"/>
    </location>
</feature>
<evidence type="ECO:0000256" key="2">
    <source>
        <dbReference type="SAM" id="SignalP"/>
    </source>
</evidence>
<name>A0A4U6XGS8_9PEZI</name>
<accession>A0A4U6XGS8</accession>
<keyword evidence="4" id="KW-1185">Reference proteome</keyword>
<evidence type="ECO:0000313" key="4">
    <source>
        <dbReference type="Proteomes" id="UP000310108"/>
    </source>
</evidence>
<evidence type="ECO:0000256" key="1">
    <source>
        <dbReference type="SAM" id="MobiDB-lite"/>
    </source>
</evidence>
<organism evidence="3 4">
    <name type="scientific">Colletotrichum tanaceti</name>
    <dbReference type="NCBI Taxonomy" id="1306861"/>
    <lineage>
        <taxon>Eukaryota</taxon>
        <taxon>Fungi</taxon>
        <taxon>Dikarya</taxon>
        <taxon>Ascomycota</taxon>
        <taxon>Pezizomycotina</taxon>
        <taxon>Sordariomycetes</taxon>
        <taxon>Hypocreomycetidae</taxon>
        <taxon>Glomerellales</taxon>
        <taxon>Glomerellaceae</taxon>
        <taxon>Colletotrichum</taxon>
        <taxon>Colletotrichum destructivum species complex</taxon>
    </lineage>
</organism>
<feature type="compositionally biased region" description="Polar residues" evidence="1">
    <location>
        <begin position="61"/>
        <end position="73"/>
    </location>
</feature>